<dbReference type="GO" id="GO:0042597">
    <property type="term" value="C:periplasmic space"/>
    <property type="evidence" value="ECO:0007669"/>
    <property type="project" value="UniProtKB-SubCell"/>
</dbReference>
<keyword evidence="6" id="KW-0282">Flagellum</keyword>
<feature type="domain" description="SAF" evidence="5">
    <location>
        <begin position="186"/>
        <end position="248"/>
    </location>
</feature>
<evidence type="ECO:0000313" key="7">
    <source>
        <dbReference type="Proteomes" id="UP000585665"/>
    </source>
</evidence>
<feature type="chain" id="PRO_5032929511" evidence="4">
    <location>
        <begin position="28"/>
        <end position="333"/>
    </location>
</feature>
<evidence type="ECO:0000259" key="5">
    <source>
        <dbReference type="SMART" id="SM00858"/>
    </source>
</evidence>
<comment type="subcellular location">
    <subcellularLocation>
        <location evidence="1">Periplasm</location>
    </subcellularLocation>
</comment>
<dbReference type="Pfam" id="PF13144">
    <property type="entry name" value="ChapFlgA"/>
    <property type="match status" value="1"/>
</dbReference>
<dbReference type="Proteomes" id="UP000585665">
    <property type="component" value="Unassembled WGS sequence"/>
</dbReference>
<evidence type="ECO:0000256" key="2">
    <source>
        <dbReference type="ARBA" id="ARBA00022729"/>
    </source>
</evidence>
<dbReference type="InterPro" id="IPR039246">
    <property type="entry name" value="Flagellar_FlgA"/>
</dbReference>
<keyword evidence="7" id="KW-1185">Reference proteome</keyword>
<dbReference type="EMBL" id="JABXXR010000006">
    <property type="protein sequence ID" value="NVN39277.1"/>
    <property type="molecule type" value="Genomic_DNA"/>
</dbReference>
<evidence type="ECO:0000313" key="6">
    <source>
        <dbReference type="EMBL" id="NVN39277.1"/>
    </source>
</evidence>
<dbReference type="PANTHER" id="PTHR36307">
    <property type="entry name" value="FLAGELLA BASAL BODY P-RING FORMATION PROTEIN FLGA"/>
    <property type="match status" value="1"/>
</dbReference>
<evidence type="ECO:0000256" key="1">
    <source>
        <dbReference type="ARBA" id="ARBA00004418"/>
    </source>
</evidence>
<dbReference type="SMART" id="SM00858">
    <property type="entry name" value="SAF"/>
    <property type="match status" value="1"/>
</dbReference>
<accession>A0A850P3P2</accession>
<sequence length="333" mass="34978">MRSIRSIVLPVAATLLFGVSLCHDARAATVRPRISVDGTRVHLSDLFSDVPPTNDADLGDAPPLGGSFDIGAAQLQAIAAQYGIDWSNDGHLAHAVVTRASRLVTREDMATVMAGVLHDRGTPDSARVMVAPFPDTLVPIGFTGPPTVRSLDVSGLGGSRFQATLEFPGDTTPIVLRLTGTIDIPARAVELRHAVQSGDAITPDNVVMADCLSRDLPKDAVLAPGDMDGMIARRPIAAGQPLTRTSMERPHVIHKGAPVILIYTADNLRITASGVALEDAGTGDPIHVANPGSHVMMLGTVIDRGQVEIQPGSIPTPMNDRGAFTVANHHAQL</sequence>
<dbReference type="AlphaFoldDB" id="A0A850P3P2"/>
<protein>
    <submittedName>
        <fullName evidence="6">Flagellar basal body P-ring formation protein FlgA</fullName>
    </submittedName>
</protein>
<gene>
    <name evidence="6" type="primary">flgA</name>
    <name evidence="6" type="ORF">HUK82_01680</name>
</gene>
<feature type="signal peptide" evidence="4">
    <location>
        <begin position="1"/>
        <end position="27"/>
    </location>
</feature>
<keyword evidence="3" id="KW-0574">Periplasm</keyword>
<evidence type="ECO:0000256" key="4">
    <source>
        <dbReference type="SAM" id="SignalP"/>
    </source>
</evidence>
<name>A0A850P3P2_9PROT</name>
<dbReference type="NCBIfam" id="TIGR03170">
    <property type="entry name" value="flgA_cterm"/>
    <property type="match status" value="1"/>
</dbReference>
<evidence type="ECO:0000256" key="3">
    <source>
        <dbReference type="ARBA" id="ARBA00022764"/>
    </source>
</evidence>
<proteinExistence type="predicted"/>
<keyword evidence="6" id="KW-0966">Cell projection</keyword>
<dbReference type="InterPro" id="IPR017585">
    <property type="entry name" value="SAF_FlgA"/>
</dbReference>
<dbReference type="GO" id="GO:0044780">
    <property type="term" value="P:bacterial-type flagellum assembly"/>
    <property type="evidence" value="ECO:0007669"/>
    <property type="project" value="InterPro"/>
</dbReference>
<dbReference type="CDD" id="cd11614">
    <property type="entry name" value="SAF_CpaB_FlgA_like"/>
    <property type="match status" value="1"/>
</dbReference>
<organism evidence="6 7">
    <name type="scientific">Ameyamaea chiangmaiensis</name>
    <dbReference type="NCBI Taxonomy" id="442969"/>
    <lineage>
        <taxon>Bacteria</taxon>
        <taxon>Pseudomonadati</taxon>
        <taxon>Pseudomonadota</taxon>
        <taxon>Alphaproteobacteria</taxon>
        <taxon>Acetobacterales</taxon>
        <taxon>Acetobacteraceae</taxon>
        <taxon>Ameyamaea</taxon>
    </lineage>
</organism>
<keyword evidence="6" id="KW-0969">Cilium</keyword>
<reference evidence="6 7" key="1">
    <citation type="submission" date="2020-06" db="EMBL/GenBank/DDBJ databases">
        <title>Description of novel acetic acid bacteria.</title>
        <authorList>
            <person name="Sombolestani A."/>
        </authorList>
    </citation>
    <scope>NUCLEOTIDE SEQUENCE [LARGE SCALE GENOMIC DNA]</scope>
    <source>
        <strain evidence="6 7">LMG 27010</strain>
    </source>
</reference>
<dbReference type="InterPro" id="IPR013974">
    <property type="entry name" value="SAF"/>
</dbReference>
<dbReference type="Gene3D" id="2.30.30.760">
    <property type="match status" value="1"/>
</dbReference>
<keyword evidence="2 4" id="KW-0732">Signal</keyword>
<dbReference type="PANTHER" id="PTHR36307:SF1">
    <property type="entry name" value="FLAGELLA BASAL BODY P-RING FORMATION PROTEIN FLGA"/>
    <property type="match status" value="1"/>
</dbReference>
<dbReference type="RefSeq" id="WP_176612296.1">
    <property type="nucleotide sequence ID" value="NZ_JABXXR010000006.1"/>
</dbReference>
<comment type="caution">
    <text evidence="6">The sequence shown here is derived from an EMBL/GenBank/DDBJ whole genome shotgun (WGS) entry which is preliminary data.</text>
</comment>